<name>A0A5C5V9U4_9BACT</name>
<sequence>MVALASIAAVGCGDGGPKRVPVSGTVLIDGKPLTVGNVRFVPEGARPSYGQVDDEGRFTLSCFESGDGAVTGLHQVQVSASEIIGGSKVHWHAPAKYADYRSSGLTAEITEPVDNLTIELTWGDPKQKRSK</sequence>
<protein>
    <recommendedName>
        <fullName evidence="3">Carboxypeptidase regulatory-like domain-containing protein</fullName>
    </recommendedName>
</protein>
<reference evidence="1 2" key="1">
    <citation type="submission" date="2019-02" db="EMBL/GenBank/DDBJ databases">
        <title>Deep-cultivation of Planctomycetes and their phenomic and genomic characterization uncovers novel biology.</title>
        <authorList>
            <person name="Wiegand S."/>
            <person name="Jogler M."/>
            <person name="Boedeker C."/>
            <person name="Pinto D."/>
            <person name="Vollmers J."/>
            <person name="Rivas-Marin E."/>
            <person name="Kohn T."/>
            <person name="Peeters S.H."/>
            <person name="Heuer A."/>
            <person name="Rast P."/>
            <person name="Oberbeckmann S."/>
            <person name="Bunk B."/>
            <person name="Jeske O."/>
            <person name="Meyerdierks A."/>
            <person name="Storesund J.E."/>
            <person name="Kallscheuer N."/>
            <person name="Luecker S."/>
            <person name="Lage O.M."/>
            <person name="Pohl T."/>
            <person name="Merkel B.J."/>
            <person name="Hornburger P."/>
            <person name="Mueller R.-W."/>
            <person name="Bruemmer F."/>
            <person name="Labrenz M."/>
            <person name="Spormann A.M."/>
            <person name="Op Den Camp H."/>
            <person name="Overmann J."/>
            <person name="Amann R."/>
            <person name="Jetten M.S.M."/>
            <person name="Mascher T."/>
            <person name="Medema M.H."/>
            <person name="Devos D.P."/>
            <person name="Kaster A.-K."/>
            <person name="Ovreas L."/>
            <person name="Rohde M."/>
            <person name="Galperin M.Y."/>
            <person name="Jogler C."/>
        </authorList>
    </citation>
    <scope>NUCLEOTIDE SEQUENCE [LARGE SCALE GENOMIC DNA]</scope>
    <source>
        <strain evidence="1 2">KOR34</strain>
    </source>
</reference>
<evidence type="ECO:0008006" key="3">
    <source>
        <dbReference type="Google" id="ProtNLM"/>
    </source>
</evidence>
<organism evidence="1 2">
    <name type="scientific">Posidoniimonas corsicana</name>
    <dbReference type="NCBI Taxonomy" id="1938618"/>
    <lineage>
        <taxon>Bacteria</taxon>
        <taxon>Pseudomonadati</taxon>
        <taxon>Planctomycetota</taxon>
        <taxon>Planctomycetia</taxon>
        <taxon>Pirellulales</taxon>
        <taxon>Lacipirellulaceae</taxon>
        <taxon>Posidoniimonas</taxon>
    </lineage>
</organism>
<dbReference type="EMBL" id="SIHJ01000001">
    <property type="protein sequence ID" value="TWT35386.1"/>
    <property type="molecule type" value="Genomic_DNA"/>
</dbReference>
<accession>A0A5C5V9U4</accession>
<gene>
    <name evidence="1" type="ORF">KOR34_02770</name>
</gene>
<evidence type="ECO:0000313" key="2">
    <source>
        <dbReference type="Proteomes" id="UP000316714"/>
    </source>
</evidence>
<keyword evidence="2" id="KW-1185">Reference proteome</keyword>
<dbReference type="Proteomes" id="UP000316714">
    <property type="component" value="Unassembled WGS sequence"/>
</dbReference>
<comment type="caution">
    <text evidence="1">The sequence shown here is derived from an EMBL/GenBank/DDBJ whole genome shotgun (WGS) entry which is preliminary data.</text>
</comment>
<dbReference type="AlphaFoldDB" id="A0A5C5V9U4"/>
<evidence type="ECO:0000313" key="1">
    <source>
        <dbReference type="EMBL" id="TWT35386.1"/>
    </source>
</evidence>
<proteinExistence type="predicted"/>